<evidence type="ECO:0000313" key="3">
    <source>
        <dbReference type="EMBL" id="AEL24850.1"/>
    </source>
</evidence>
<evidence type="ECO:0000256" key="1">
    <source>
        <dbReference type="SAM" id="Phobius"/>
    </source>
</evidence>
<feature type="transmembrane region" description="Helical" evidence="1">
    <location>
        <begin position="45"/>
        <end position="66"/>
    </location>
</feature>
<evidence type="ECO:0000313" key="4">
    <source>
        <dbReference type="Proteomes" id="UP000001635"/>
    </source>
</evidence>
<dbReference type="AlphaFoldDB" id="G0IVT3"/>
<keyword evidence="1" id="KW-1133">Transmembrane helix</keyword>
<dbReference type="HOGENOM" id="CLU_579600_0_0_10"/>
<keyword evidence="4" id="KW-1185">Reference proteome</keyword>
<dbReference type="RefSeq" id="WP_014019147.1">
    <property type="nucleotide sequence ID" value="NC_015914.1"/>
</dbReference>
<dbReference type="Proteomes" id="UP000001635">
    <property type="component" value="Chromosome"/>
</dbReference>
<dbReference type="EMBL" id="CP002955">
    <property type="protein sequence ID" value="AEL24850.1"/>
    <property type="molecule type" value="Genomic_DNA"/>
</dbReference>
<dbReference type="KEGG" id="cmr:Cycma_1078"/>
<sequence length="439" mass="49267">MKEQFDKKLAEKIEASFSKHEEPFDPKQWEKFSDAYFKPKKKAWLIYWPFITAGVAASLLFFFFYFPKQEEIGQKVKSITDAVVKEKLPSFRKEKQNVDPENNIATRAKVEGNKEQSEAPTSTTSKLIGQKNKNVDRNQMPVVTKQEESLIPSMIEDISSTWDEFQAAIEASFDTLQNQTNSGLGSTKAMSVAEAQSLVDQWKSSSSGDEPKEVVSSAKTFKLGLMVSPQANSNPVSGMNLGAGIMSEISLSKKLKLDVGLAYANQRMDAQANQGMREMLALPDGDYQKLNSNIIETDYRLNFASLDIPINLKYKFYDKEQTGMYFITGLSSMIYLDQNTVESYQAQSLFNANSINGALEYAPSVQSFSNVYTPENGQSNADVAGLLNLSFGYEYKLNKGFYVSFEPFYKLPLGSLTFANQQFSIGGVNLRMNFNFKNK</sequence>
<evidence type="ECO:0000259" key="2">
    <source>
        <dbReference type="Pfam" id="PF13568"/>
    </source>
</evidence>
<dbReference type="Pfam" id="PF13568">
    <property type="entry name" value="OMP_b-brl_2"/>
    <property type="match status" value="1"/>
</dbReference>
<proteinExistence type="predicted"/>
<protein>
    <recommendedName>
        <fullName evidence="2">Outer membrane protein beta-barrel domain-containing protein</fullName>
    </recommendedName>
</protein>
<name>G0IVT3_CYCMS</name>
<dbReference type="STRING" id="880070.Cycma_1078"/>
<keyword evidence="1" id="KW-0812">Transmembrane</keyword>
<feature type="domain" description="Outer membrane protein beta-barrel" evidence="2">
    <location>
        <begin position="227"/>
        <end position="397"/>
    </location>
</feature>
<organism evidence="3 4">
    <name type="scientific">Cyclobacterium marinum (strain ATCC 25205 / DSM 745 / LMG 13164 / NCIMB 1802)</name>
    <name type="common">Flectobacillus marinus</name>
    <dbReference type="NCBI Taxonomy" id="880070"/>
    <lineage>
        <taxon>Bacteria</taxon>
        <taxon>Pseudomonadati</taxon>
        <taxon>Bacteroidota</taxon>
        <taxon>Cytophagia</taxon>
        <taxon>Cytophagales</taxon>
        <taxon>Cyclobacteriaceae</taxon>
        <taxon>Cyclobacterium</taxon>
    </lineage>
</organism>
<keyword evidence="1" id="KW-0472">Membrane</keyword>
<dbReference type="OrthoDB" id="1419682at2"/>
<dbReference type="InterPro" id="IPR025665">
    <property type="entry name" value="Beta-barrel_OMP_2"/>
</dbReference>
<reference evidence="4" key="1">
    <citation type="submission" date="2011-07" db="EMBL/GenBank/DDBJ databases">
        <title>The complete genome of Cyclobacterium marinum DSM 745.</title>
        <authorList>
            <person name="Lucas S."/>
            <person name="Han J."/>
            <person name="Lapidus A."/>
            <person name="Bruce D."/>
            <person name="Goodwin L."/>
            <person name="Pitluck S."/>
            <person name="Peters L."/>
            <person name="Kyrpides N."/>
            <person name="Mavromatis K."/>
            <person name="Ivanova N."/>
            <person name="Ovchinnikova G."/>
            <person name="Chertkov O."/>
            <person name="Detter J.C."/>
            <person name="Tapia R."/>
            <person name="Han C."/>
            <person name="Land M."/>
            <person name="Hauser L."/>
            <person name="Markowitz V."/>
            <person name="Cheng J.-F."/>
            <person name="Hugenholtz P."/>
            <person name="Woyke T."/>
            <person name="Wu D."/>
            <person name="Tindall B."/>
            <person name="Schuetze A."/>
            <person name="Brambilla E."/>
            <person name="Klenk H.-P."/>
            <person name="Eisen J.A."/>
        </authorList>
    </citation>
    <scope>NUCLEOTIDE SEQUENCE [LARGE SCALE GENOMIC DNA]</scope>
    <source>
        <strain evidence="4">ATCC 25205 / DSM 745 / LMG 13164 / NCIMB 1802</strain>
    </source>
</reference>
<accession>G0IVT3</accession>
<gene>
    <name evidence="3" type="ordered locus">Cycma_1078</name>
</gene>
<dbReference type="eggNOG" id="ENOG5032Y9I">
    <property type="taxonomic scope" value="Bacteria"/>
</dbReference>